<dbReference type="Pfam" id="PF20436">
    <property type="entry name" value="LonB_AAA-LID"/>
    <property type="match status" value="1"/>
</dbReference>
<dbReference type="GO" id="GO:0004252">
    <property type="term" value="F:serine-type endopeptidase activity"/>
    <property type="evidence" value="ECO:0007669"/>
    <property type="project" value="UniProtKB-UniRule"/>
</dbReference>
<dbReference type="PRINTS" id="PR00830">
    <property type="entry name" value="ENDOLAPTASE"/>
</dbReference>
<name>A0A7C3Z2T1_UNCW3</name>
<dbReference type="GO" id="GO:0030163">
    <property type="term" value="P:protein catabolic process"/>
    <property type="evidence" value="ECO:0007669"/>
    <property type="project" value="InterPro"/>
</dbReference>
<feature type="active site" evidence="2">
    <location>
        <position position="656"/>
    </location>
</feature>
<dbReference type="EMBL" id="DTMQ01000025">
    <property type="protein sequence ID" value="HGE99219.1"/>
    <property type="molecule type" value="Genomic_DNA"/>
</dbReference>
<dbReference type="InterPro" id="IPR046844">
    <property type="entry name" value="Lon-like_helical"/>
</dbReference>
<dbReference type="Pfam" id="PF05362">
    <property type="entry name" value="Lon_C"/>
    <property type="match status" value="1"/>
</dbReference>
<feature type="active site" evidence="2">
    <location>
        <position position="699"/>
    </location>
</feature>
<dbReference type="GO" id="GO:0004176">
    <property type="term" value="F:ATP-dependent peptidase activity"/>
    <property type="evidence" value="ECO:0007669"/>
    <property type="project" value="UniProtKB-UniRule"/>
</dbReference>
<keyword evidence="2" id="KW-0720">Serine protease</keyword>
<protein>
    <recommendedName>
        <fullName evidence="2">endopeptidase La</fullName>
        <ecNumber evidence="2">3.4.21.53</ecNumber>
    </recommendedName>
</protein>
<dbReference type="EC" id="3.4.21.53" evidence="2"/>
<evidence type="ECO:0000313" key="5">
    <source>
        <dbReference type="EMBL" id="HGE99219.1"/>
    </source>
</evidence>
<dbReference type="Gene3D" id="3.40.50.300">
    <property type="entry name" value="P-loop containing nucleotide triphosphate hydrolases"/>
    <property type="match status" value="2"/>
</dbReference>
<feature type="domain" description="Lon proteolytic" evidence="4">
    <location>
        <begin position="566"/>
        <end position="761"/>
    </location>
</feature>
<dbReference type="InterPro" id="IPR041699">
    <property type="entry name" value="AAA_32"/>
</dbReference>
<reference evidence="5" key="1">
    <citation type="journal article" date="2020" name="mSystems">
        <title>Genome- and Community-Level Interaction Insights into Carbon Utilization and Element Cycling Functions of Hydrothermarchaeota in Hydrothermal Sediment.</title>
        <authorList>
            <person name="Zhou Z."/>
            <person name="Liu Y."/>
            <person name="Xu W."/>
            <person name="Pan J."/>
            <person name="Luo Z.H."/>
            <person name="Li M."/>
        </authorList>
    </citation>
    <scope>NUCLEOTIDE SEQUENCE [LARGE SCALE GENOMIC DNA]</scope>
    <source>
        <strain evidence="5">SpSt-906</strain>
    </source>
</reference>
<evidence type="ECO:0000256" key="2">
    <source>
        <dbReference type="PROSITE-ProRule" id="PRU01122"/>
    </source>
</evidence>
<dbReference type="InterPro" id="IPR046843">
    <property type="entry name" value="LonB_AAA-LID"/>
</dbReference>
<proteinExistence type="inferred from homology"/>
<comment type="catalytic activity">
    <reaction evidence="2">
        <text>Hydrolysis of proteins in presence of ATP.</text>
        <dbReference type="EC" id="3.4.21.53"/>
    </reaction>
</comment>
<evidence type="ECO:0000259" key="4">
    <source>
        <dbReference type="PROSITE" id="PS51786"/>
    </source>
</evidence>
<dbReference type="Pfam" id="PF13654">
    <property type="entry name" value="AAA_32"/>
    <property type="match status" value="1"/>
</dbReference>
<dbReference type="Gene3D" id="3.30.230.10">
    <property type="match status" value="1"/>
</dbReference>
<comment type="caution">
    <text evidence="5">The sequence shown here is derived from an EMBL/GenBank/DDBJ whole genome shotgun (WGS) entry which is preliminary data.</text>
</comment>
<keyword evidence="3" id="KW-0175">Coiled coil</keyword>
<dbReference type="InterPro" id="IPR027417">
    <property type="entry name" value="P-loop_NTPase"/>
</dbReference>
<gene>
    <name evidence="5" type="ORF">ENX07_04010</name>
</gene>
<comment type="similarity">
    <text evidence="2">Belongs to the peptidase S16 family.</text>
</comment>
<dbReference type="SUPFAM" id="SSF52540">
    <property type="entry name" value="P-loop containing nucleoside triphosphate hydrolases"/>
    <property type="match status" value="2"/>
</dbReference>
<dbReference type="GO" id="GO:0006508">
    <property type="term" value="P:proteolysis"/>
    <property type="evidence" value="ECO:0007669"/>
    <property type="project" value="UniProtKB-KW"/>
</dbReference>
<dbReference type="AlphaFoldDB" id="A0A7C3Z2T1"/>
<evidence type="ECO:0000256" key="3">
    <source>
        <dbReference type="SAM" id="Coils"/>
    </source>
</evidence>
<dbReference type="PANTHER" id="PTHR10046">
    <property type="entry name" value="ATP DEPENDENT LON PROTEASE FAMILY MEMBER"/>
    <property type="match status" value="1"/>
</dbReference>
<dbReference type="InterPro" id="IPR020568">
    <property type="entry name" value="Ribosomal_Su5_D2-typ_SF"/>
</dbReference>
<organism evidence="5">
    <name type="scientific">candidate division WOR-3 bacterium</name>
    <dbReference type="NCBI Taxonomy" id="2052148"/>
    <lineage>
        <taxon>Bacteria</taxon>
        <taxon>Bacteria division WOR-3</taxon>
    </lineage>
</organism>
<dbReference type="InterPro" id="IPR008269">
    <property type="entry name" value="Lon_proteolytic"/>
</dbReference>
<dbReference type="Gene3D" id="1.10.8.60">
    <property type="match status" value="1"/>
</dbReference>
<dbReference type="Pfam" id="PF20437">
    <property type="entry name" value="LonC_helical"/>
    <property type="match status" value="1"/>
</dbReference>
<dbReference type="GO" id="GO:0005524">
    <property type="term" value="F:ATP binding"/>
    <property type="evidence" value="ECO:0007669"/>
    <property type="project" value="InterPro"/>
</dbReference>
<dbReference type="InterPro" id="IPR027065">
    <property type="entry name" value="Lon_Prtase"/>
</dbReference>
<keyword evidence="2" id="KW-0378">Hydrolase</keyword>
<dbReference type="SUPFAM" id="SSF54211">
    <property type="entry name" value="Ribosomal protein S5 domain 2-like"/>
    <property type="match status" value="1"/>
</dbReference>
<keyword evidence="1 2" id="KW-0645">Protease</keyword>
<accession>A0A7C3Z2T1</accession>
<dbReference type="InterPro" id="IPR014721">
    <property type="entry name" value="Ribsml_uS5_D2-typ_fold_subgr"/>
</dbReference>
<dbReference type="PROSITE" id="PS51786">
    <property type="entry name" value="LON_PROTEOLYTIC"/>
    <property type="match status" value="1"/>
</dbReference>
<feature type="coiled-coil region" evidence="3">
    <location>
        <begin position="204"/>
        <end position="252"/>
    </location>
</feature>
<evidence type="ECO:0000256" key="1">
    <source>
        <dbReference type="ARBA" id="ARBA00022670"/>
    </source>
</evidence>
<sequence length="802" mass="91632">MNLEKWRVPIEKLRLTIDPNSLGFNSTEEITFCEEIVGQDRAVAALRMGLEIESIGYNIYVTGPVGTGRTTTVKCLLDEIEKGKRIPDDKLYVNNFKDPDSPRLIRLPAGQGREFKKDMEDFIEHLQKNIPAVFESEGYQRRRNLLVEAFKEWSSKKTVEFEKKLEKEGFAIVQPNPFVKPEIVYKFGENLVKITDLLYAAEEGKITEEEYERIRDRHRELTEELNNIFKALKEKEKETREKLINLDKEEIKPLLVDQIKEMKEKYQNEKISIYLDEVEESILNNLSLFREKKEESGFPPTDPFLDYRVNLLVDNAEEKGAPVIFETSPTYKNLFGVIERVWDARGQWRTDFTKIKAGSLVKADGGYLVLNALDTLIEPGVWNTLKRTLRNRKVEIQNYDLYSLFYYSALKPEPIDIDLKVIMIGDPILYSLLATYDEDFKKVFKVRADFDWQMPYSEKTVKEYIKVIKSIITKENLLPFDNTGVGEVINFSIRLAGRRNKLSARFNIIADILKEASYWAKKEGKEMVSSSQVKKAIDHRRFRSRLLEEKIQDMIDEGTLLIDTEGKVVGQINGLSIFDTGEYAFGRPTRITARTAVGTQGVIDIEREAELSGKIHSKGVLILSGYLRYKYAQEHPLIMSASICFEQSYSGVEGDSASSAELCCLLSALSGLPLRQDIAITGSVNQKGEIQPIGGVNEKIEGFFEVCQKRGLKGTEGVIIPERNVEDLMLREEVIDACAQGLFHIYAVKTIEEAIEILTGLPAGEKDEKGNYPEGSVNYLVAKRLKEYALKYKEFAREEKSS</sequence>